<keyword evidence="1" id="KW-0472">Membrane</keyword>
<feature type="transmembrane region" description="Helical" evidence="1">
    <location>
        <begin position="83"/>
        <end position="110"/>
    </location>
</feature>
<evidence type="ECO:0000313" key="2">
    <source>
        <dbReference type="EMBL" id="CCC95503.1"/>
    </source>
</evidence>
<evidence type="ECO:0000256" key="1">
    <source>
        <dbReference type="SAM" id="Phobius"/>
    </source>
</evidence>
<protein>
    <submittedName>
        <fullName evidence="2">Uncharacterized protein</fullName>
    </submittedName>
</protein>
<proteinExistence type="predicted"/>
<accession>G0V1I2</accession>
<reference evidence="2" key="1">
    <citation type="journal article" date="2012" name="Proc. Natl. Acad. Sci. U.S.A.">
        <title>Antigenic diversity is generated by distinct evolutionary mechanisms in African trypanosome species.</title>
        <authorList>
            <person name="Jackson A.P."/>
            <person name="Berry A."/>
            <person name="Aslett M."/>
            <person name="Allison H.C."/>
            <person name="Burton P."/>
            <person name="Vavrova-Anderson J."/>
            <person name="Brown R."/>
            <person name="Browne H."/>
            <person name="Corton N."/>
            <person name="Hauser H."/>
            <person name="Gamble J."/>
            <person name="Gilderthorp R."/>
            <person name="Marcello L."/>
            <person name="McQuillan J."/>
            <person name="Otto T.D."/>
            <person name="Quail M.A."/>
            <person name="Sanders M.J."/>
            <person name="van Tonder A."/>
            <person name="Ginger M.L."/>
            <person name="Field M.C."/>
            <person name="Barry J.D."/>
            <person name="Hertz-Fowler C."/>
            <person name="Berriman M."/>
        </authorList>
    </citation>
    <scope>NUCLEOTIDE SEQUENCE</scope>
    <source>
        <strain evidence="2">IL3000</strain>
    </source>
</reference>
<gene>
    <name evidence="2" type="ORF">TCIL3000_11_9700</name>
</gene>
<dbReference type="AlphaFoldDB" id="G0V1I2"/>
<sequence length="146" mass="17582">MYLFIYIYVHTCESALKWSETFDGCGFTKPVPSFSRHPLRCRRQLRLWCVAGGMWRLWTRAAVSGGWRDLHQNGRRAACFFFYFFWQSHLLIFVIVTQDRALFFLSFFLFLRDLLFRCPHPLFPLLTFLLFSMMWSFVSRSLLPLR</sequence>
<dbReference type="EMBL" id="HE575324">
    <property type="protein sequence ID" value="CCC95503.1"/>
    <property type="molecule type" value="Genomic_DNA"/>
</dbReference>
<name>G0V1I2_TRYCI</name>
<keyword evidence="1" id="KW-1133">Transmembrane helix</keyword>
<feature type="transmembrane region" description="Helical" evidence="1">
    <location>
        <begin position="122"/>
        <end position="143"/>
    </location>
</feature>
<keyword evidence="1" id="KW-0812">Transmembrane</keyword>
<organism evidence="2">
    <name type="scientific">Trypanosoma congolense (strain IL3000)</name>
    <dbReference type="NCBI Taxonomy" id="1068625"/>
    <lineage>
        <taxon>Eukaryota</taxon>
        <taxon>Discoba</taxon>
        <taxon>Euglenozoa</taxon>
        <taxon>Kinetoplastea</taxon>
        <taxon>Metakinetoplastina</taxon>
        <taxon>Trypanosomatida</taxon>
        <taxon>Trypanosomatidae</taxon>
        <taxon>Trypanosoma</taxon>
        <taxon>Nannomonas</taxon>
    </lineage>
</organism>